<dbReference type="GO" id="GO:0034364">
    <property type="term" value="C:high-density lipoprotein particle"/>
    <property type="evidence" value="ECO:0007669"/>
    <property type="project" value="UniProtKB-KW"/>
</dbReference>
<gene>
    <name evidence="16" type="primary">LOC117537554</name>
</gene>
<dbReference type="GO" id="GO:0034362">
    <property type="term" value="C:low-density lipoprotein particle"/>
    <property type="evidence" value="ECO:0007669"/>
    <property type="project" value="TreeGrafter"/>
</dbReference>
<comment type="subcellular location">
    <subcellularLocation>
        <location evidence="1">Secreted</location>
    </subcellularLocation>
</comment>
<keyword evidence="9" id="KW-0445">Lipid transport</keyword>
<dbReference type="Gene3D" id="1.20.5.1230">
    <property type="entry name" value="Apolipoprotein A-I"/>
    <property type="match status" value="1"/>
</dbReference>
<dbReference type="GO" id="GO:0060228">
    <property type="term" value="F:phosphatidylcholine-sterol O-acyltransferase activator activity"/>
    <property type="evidence" value="ECO:0007669"/>
    <property type="project" value="TreeGrafter"/>
</dbReference>
<dbReference type="PANTHER" id="PTHR18976">
    <property type="entry name" value="APOLIPOPROTEIN"/>
    <property type="match status" value="1"/>
</dbReference>
<dbReference type="InterPro" id="IPR050163">
    <property type="entry name" value="Apolipoprotein_A1/A4/E"/>
</dbReference>
<keyword evidence="11" id="KW-1207">Sterol metabolism</keyword>
<organism evidence="15 16">
    <name type="scientific">Gymnodraco acuticeps</name>
    <name type="common">Antarctic dragonfish</name>
    <dbReference type="NCBI Taxonomy" id="8218"/>
    <lineage>
        <taxon>Eukaryota</taxon>
        <taxon>Metazoa</taxon>
        <taxon>Chordata</taxon>
        <taxon>Craniata</taxon>
        <taxon>Vertebrata</taxon>
        <taxon>Euteleostomi</taxon>
        <taxon>Actinopterygii</taxon>
        <taxon>Neopterygii</taxon>
        <taxon>Teleostei</taxon>
        <taxon>Neoteleostei</taxon>
        <taxon>Acanthomorphata</taxon>
        <taxon>Eupercaria</taxon>
        <taxon>Perciformes</taxon>
        <taxon>Notothenioidei</taxon>
        <taxon>Bathydraconidae</taxon>
        <taxon>Gymnodraco</taxon>
    </lineage>
</organism>
<evidence type="ECO:0000256" key="12">
    <source>
        <dbReference type="ARBA" id="ARBA00023221"/>
    </source>
</evidence>
<evidence type="ECO:0000256" key="5">
    <source>
        <dbReference type="ARBA" id="ARBA00022548"/>
    </source>
</evidence>
<keyword evidence="7" id="KW-0677">Repeat</keyword>
<dbReference type="GO" id="GO:0120020">
    <property type="term" value="F:cholesterol transfer activity"/>
    <property type="evidence" value="ECO:0007669"/>
    <property type="project" value="TreeGrafter"/>
</dbReference>
<evidence type="ECO:0000256" key="3">
    <source>
        <dbReference type="ARBA" id="ARBA00022448"/>
    </source>
</evidence>
<sequence length="263" mass="29247">MKFVALALALVLAVGSHAASMQADAPSQLEHIRTAMDMYLVQVKDSAKKALDQLDGTEYSDLKVGMSQRLEDVFTRIKTLQASVGPITDNVVGTLSETTSGIRASIMADIDSLKIDLEPKRVALKEVIDRHIADYHTRMQPIIQEYAAKHTADIESLKARMEPIVEEMRTKIALNVEETKTAMMPIVDAVRAKLSERLEELKTMATPFVEEYKEHISQVYASSQGMDSEKLVELRAKVAPLVEDVKAKLQAIFETIVASYNKQ</sequence>
<reference evidence="16" key="1">
    <citation type="submission" date="2025-08" db="UniProtKB">
        <authorList>
            <consortium name="RefSeq"/>
        </authorList>
    </citation>
    <scope>IDENTIFICATION</scope>
</reference>
<evidence type="ECO:0000256" key="1">
    <source>
        <dbReference type="ARBA" id="ARBA00004613"/>
    </source>
</evidence>
<evidence type="ECO:0000313" key="15">
    <source>
        <dbReference type="Proteomes" id="UP000515161"/>
    </source>
</evidence>
<dbReference type="GeneID" id="117537554"/>
<dbReference type="GO" id="GO:0042157">
    <property type="term" value="P:lipoprotein metabolic process"/>
    <property type="evidence" value="ECO:0007669"/>
    <property type="project" value="InterPro"/>
</dbReference>
<dbReference type="RefSeq" id="XP_034058693.1">
    <property type="nucleotide sequence ID" value="XM_034202802.1"/>
</dbReference>
<dbReference type="GO" id="GO:1903561">
    <property type="term" value="C:extracellular vesicle"/>
    <property type="evidence" value="ECO:0007669"/>
    <property type="project" value="TreeGrafter"/>
</dbReference>
<evidence type="ECO:0000256" key="14">
    <source>
        <dbReference type="SAM" id="SignalP"/>
    </source>
</evidence>
<keyword evidence="15" id="KW-1185">Reference proteome</keyword>
<dbReference type="SUPFAM" id="SSF58113">
    <property type="entry name" value="Apolipoprotein A-I"/>
    <property type="match status" value="1"/>
</dbReference>
<keyword evidence="5" id="KW-0153">Cholesterol metabolism</keyword>
<dbReference type="AlphaFoldDB" id="A0A6P8T510"/>
<evidence type="ECO:0000313" key="16">
    <source>
        <dbReference type="RefSeq" id="XP_034058693.1"/>
    </source>
</evidence>
<feature type="chain" id="PRO_5027783713" evidence="14">
    <location>
        <begin position="19"/>
        <end position="263"/>
    </location>
</feature>
<dbReference type="FunCoup" id="A0A6P8T510">
    <property type="interactions" value="36"/>
</dbReference>
<dbReference type="InterPro" id="IPR000074">
    <property type="entry name" value="ApoA_E"/>
</dbReference>
<dbReference type="GO" id="GO:0033700">
    <property type="term" value="P:phospholipid efflux"/>
    <property type="evidence" value="ECO:0007669"/>
    <property type="project" value="TreeGrafter"/>
</dbReference>
<evidence type="ECO:0000256" key="11">
    <source>
        <dbReference type="ARBA" id="ARBA00023166"/>
    </source>
</evidence>
<keyword evidence="8" id="KW-0345">HDL</keyword>
<proteinExistence type="inferred from homology"/>
<dbReference type="InParanoid" id="A0A6P8T510"/>
<comment type="similarity">
    <text evidence="2">Belongs to the apolipoprotein A1/A4/E family.</text>
</comment>
<keyword evidence="12" id="KW-0753">Steroid metabolism</keyword>
<dbReference type="OrthoDB" id="8727817at2759"/>
<dbReference type="GO" id="GO:0055090">
    <property type="term" value="P:acylglycerol homeostasis"/>
    <property type="evidence" value="ECO:0007669"/>
    <property type="project" value="TreeGrafter"/>
</dbReference>
<protein>
    <submittedName>
        <fullName evidence="16">Apolipoprotein A-I-like</fullName>
    </submittedName>
</protein>
<dbReference type="GO" id="GO:0005543">
    <property type="term" value="F:phospholipid binding"/>
    <property type="evidence" value="ECO:0007669"/>
    <property type="project" value="TreeGrafter"/>
</dbReference>
<dbReference type="PANTHER" id="PTHR18976:SF11">
    <property type="entry name" value="APOLIPOPROTEIN A-I"/>
    <property type="match status" value="1"/>
</dbReference>
<evidence type="ECO:0000256" key="8">
    <source>
        <dbReference type="ARBA" id="ARBA00022850"/>
    </source>
</evidence>
<evidence type="ECO:0000256" key="2">
    <source>
        <dbReference type="ARBA" id="ARBA00008788"/>
    </source>
</evidence>
<keyword evidence="4" id="KW-0964">Secreted</keyword>
<accession>A0A6P8T510</accession>
<evidence type="ECO:0000256" key="9">
    <source>
        <dbReference type="ARBA" id="ARBA00023055"/>
    </source>
</evidence>
<name>A0A6P8T510_GYMAC</name>
<feature type="signal peptide" evidence="14">
    <location>
        <begin position="1"/>
        <end position="18"/>
    </location>
</feature>
<dbReference type="GO" id="GO:0033344">
    <property type="term" value="P:cholesterol efflux"/>
    <property type="evidence" value="ECO:0007669"/>
    <property type="project" value="TreeGrafter"/>
</dbReference>
<evidence type="ECO:0000256" key="10">
    <source>
        <dbReference type="ARBA" id="ARBA00023098"/>
    </source>
</evidence>
<dbReference type="KEGG" id="gacu:117537554"/>
<evidence type="ECO:0000256" key="7">
    <source>
        <dbReference type="ARBA" id="ARBA00022737"/>
    </source>
</evidence>
<dbReference type="GO" id="GO:0042627">
    <property type="term" value="C:chylomicron"/>
    <property type="evidence" value="ECO:0007669"/>
    <property type="project" value="TreeGrafter"/>
</dbReference>
<dbReference type="GO" id="GO:0034361">
    <property type="term" value="C:very-low-density lipoprotein particle"/>
    <property type="evidence" value="ECO:0007669"/>
    <property type="project" value="TreeGrafter"/>
</dbReference>
<evidence type="ECO:0000256" key="6">
    <source>
        <dbReference type="ARBA" id="ARBA00022729"/>
    </source>
</evidence>
<evidence type="ECO:0000256" key="13">
    <source>
        <dbReference type="ARBA" id="ARBA00037506"/>
    </source>
</evidence>
<dbReference type="Pfam" id="PF01442">
    <property type="entry name" value="Apolipoprotein"/>
    <property type="match status" value="1"/>
</dbReference>
<dbReference type="Proteomes" id="UP000515161">
    <property type="component" value="Unplaced"/>
</dbReference>
<keyword evidence="6 14" id="KW-0732">Signal</keyword>
<evidence type="ECO:0000256" key="4">
    <source>
        <dbReference type="ARBA" id="ARBA00022525"/>
    </source>
</evidence>
<dbReference type="GO" id="GO:0008203">
    <property type="term" value="P:cholesterol metabolic process"/>
    <property type="evidence" value="ECO:0007669"/>
    <property type="project" value="UniProtKB-KW"/>
</dbReference>
<comment type="function">
    <text evidence="13">Participates in the reverse transport of cholesterol from tissues to the liver for excretion by promoting cholesterol efflux from tissues and by acting as a cofactor for the lecithin cholesterol acyltransferase (LCAT).</text>
</comment>
<keyword evidence="10" id="KW-0443">Lipid metabolism</keyword>
<keyword evidence="3" id="KW-0813">Transport</keyword>